<proteinExistence type="predicted"/>
<sequence>MINQPHVVEIFEESITDDDIIIVKEDDVIVVEEYDIDDYEWINCMDCVQRKMICIISILIIGIILLIFVSILGQ</sequence>
<name>A0A6C0KD80_9ZZZZ</name>
<feature type="transmembrane region" description="Helical" evidence="1">
    <location>
        <begin position="52"/>
        <end position="72"/>
    </location>
</feature>
<evidence type="ECO:0000256" key="1">
    <source>
        <dbReference type="SAM" id="Phobius"/>
    </source>
</evidence>
<evidence type="ECO:0000313" key="2">
    <source>
        <dbReference type="EMBL" id="QHU15056.1"/>
    </source>
</evidence>
<keyword evidence="1" id="KW-1133">Transmembrane helix</keyword>
<organism evidence="2">
    <name type="scientific">viral metagenome</name>
    <dbReference type="NCBI Taxonomy" id="1070528"/>
    <lineage>
        <taxon>unclassified sequences</taxon>
        <taxon>metagenomes</taxon>
        <taxon>organismal metagenomes</taxon>
    </lineage>
</organism>
<protein>
    <submittedName>
        <fullName evidence="2">Uncharacterized protein</fullName>
    </submittedName>
</protein>
<reference evidence="2" key="1">
    <citation type="journal article" date="2020" name="Nature">
        <title>Giant virus diversity and host interactions through global metagenomics.</title>
        <authorList>
            <person name="Schulz F."/>
            <person name="Roux S."/>
            <person name="Paez-Espino D."/>
            <person name="Jungbluth S."/>
            <person name="Walsh D.A."/>
            <person name="Denef V.J."/>
            <person name="McMahon K.D."/>
            <person name="Konstantinidis K.T."/>
            <person name="Eloe-Fadrosh E.A."/>
            <person name="Kyrpides N.C."/>
            <person name="Woyke T."/>
        </authorList>
    </citation>
    <scope>NUCLEOTIDE SEQUENCE</scope>
    <source>
        <strain evidence="2">GVMAG-S-1102244-55</strain>
    </source>
</reference>
<keyword evidence="1" id="KW-0472">Membrane</keyword>
<dbReference type="EMBL" id="MN740848">
    <property type="protein sequence ID" value="QHU15056.1"/>
    <property type="molecule type" value="Genomic_DNA"/>
</dbReference>
<keyword evidence="1" id="KW-0812">Transmembrane</keyword>
<dbReference type="AlphaFoldDB" id="A0A6C0KD80"/>
<accession>A0A6C0KD80</accession>